<dbReference type="PANTHER" id="PTHR41244:SF1">
    <property type="entry name" value="GLYCOSYLTRANSFERASE"/>
    <property type="match status" value="1"/>
</dbReference>
<keyword evidence="1" id="KW-0328">Glycosyltransferase</keyword>
<protein>
    <submittedName>
        <fullName evidence="1">Glycosyltransferase</fullName>
        <ecNumber evidence="1">2.4.1.-</ecNumber>
    </submittedName>
</protein>
<dbReference type="CDD" id="cd11579">
    <property type="entry name" value="Glyco_tran_WbsX"/>
    <property type="match status" value="1"/>
</dbReference>
<dbReference type="Pfam" id="PF14307">
    <property type="entry name" value="Glyco_tran_WbsX"/>
    <property type="match status" value="1"/>
</dbReference>
<dbReference type="STRING" id="1547922.ISF6_2861"/>
<evidence type="ECO:0000313" key="2">
    <source>
        <dbReference type="Proteomes" id="UP000037660"/>
    </source>
</evidence>
<name>A0A0K8P2Y6_PISS1</name>
<reference evidence="2" key="1">
    <citation type="submission" date="2015-07" db="EMBL/GenBank/DDBJ databases">
        <title>Discovery of a poly(ethylene terephthalate assimilation.</title>
        <authorList>
            <person name="Yoshida S."/>
            <person name="Hiraga K."/>
            <person name="Takehana T."/>
            <person name="Taniguchi I."/>
            <person name="Yamaji H."/>
            <person name="Maeda Y."/>
            <person name="Toyohara K."/>
            <person name="Miyamoto K."/>
            <person name="Kimura Y."/>
            <person name="Oda K."/>
        </authorList>
    </citation>
    <scope>NUCLEOTIDE SEQUENCE [LARGE SCALE GENOMIC DNA]</scope>
    <source>
        <strain evidence="2">NBRC 110686 / TISTR 2288 / 201-F6</strain>
    </source>
</reference>
<comment type="caution">
    <text evidence="1">The sequence shown here is derived from an EMBL/GenBank/DDBJ whole genome shotgun (WGS) entry which is preliminary data.</text>
</comment>
<keyword evidence="1" id="KW-0808">Transferase</keyword>
<proteinExistence type="predicted"/>
<dbReference type="PANTHER" id="PTHR41244">
    <property type="entry name" value="RHAMNAN SYNTHESIS F"/>
    <property type="match status" value="1"/>
</dbReference>
<sequence length="380" mass="42831">MSLDGPADAAAPPAGSGEGLLALAFHLPQFHRIAENDAWWEPGFTEWTHLARARAWRPGHRVRQPVPPLGRYDLLDPAVMPAQWALAQAHGLDGFLVWDYWLGGGRRLLERPLAQALARRLPFRYALAWANHSWADQLRRRRLAEQRYLGRADYAAHFEASRPHLESEHYVRIGGRPLVFVYKPEHIPDFAVWVDAWREGCARAGLPPPFLVGDLVNFRSRVPAGLDAWSCAFGFWTNWRKLWLNWIKEKARTKLRIQSSPQHFDFERLTAGFVPPEAPAEFVPTVLTGWDTTPRHGRNGVIVDGLNPAVFRRHLDAAGAHLRRHAGSGRPPLLFVKSWNEWAEGNLLEPDSVHGDALLREFAAFAQAQREAADGTAPCG</sequence>
<accession>A0A0K8P2Y6</accession>
<dbReference type="Gene3D" id="3.20.20.80">
    <property type="entry name" value="Glycosidases"/>
    <property type="match status" value="1"/>
</dbReference>
<dbReference type="InterPro" id="IPR032719">
    <property type="entry name" value="WbsX"/>
</dbReference>
<dbReference type="EC" id="2.4.1.-" evidence="1"/>
<dbReference type="RefSeq" id="WP_054020965.1">
    <property type="nucleotide sequence ID" value="NZ_BBYR01000040.1"/>
</dbReference>
<dbReference type="GO" id="GO:0016757">
    <property type="term" value="F:glycosyltransferase activity"/>
    <property type="evidence" value="ECO:0007669"/>
    <property type="project" value="UniProtKB-KW"/>
</dbReference>
<reference evidence="1 2" key="2">
    <citation type="journal article" date="2016" name="Science">
        <title>A bacterium that degrades and assimilates poly(ethylene terephthalate).</title>
        <authorList>
            <person name="Yoshida S."/>
            <person name="Hiraga K."/>
            <person name="Takehana T."/>
            <person name="Taniguchi I."/>
            <person name="Yamaji H."/>
            <person name="Maeda Y."/>
            <person name="Toyohara K."/>
            <person name="Miyamoto K."/>
            <person name="Kimura Y."/>
            <person name="Oda K."/>
        </authorList>
    </citation>
    <scope>NUCLEOTIDE SEQUENCE [LARGE SCALE GENOMIC DNA]</scope>
    <source>
        <strain evidence="2">NBRC 110686 / TISTR 2288 / 201-F6</strain>
    </source>
</reference>
<evidence type="ECO:0000313" key="1">
    <source>
        <dbReference type="EMBL" id="GAP37006.1"/>
    </source>
</evidence>
<dbReference type="AlphaFoldDB" id="A0A0K8P2Y6"/>
<gene>
    <name evidence="1" type="ORF">ISF6_2861</name>
</gene>
<dbReference type="EMBL" id="BBYR01000040">
    <property type="protein sequence ID" value="GAP37006.1"/>
    <property type="molecule type" value="Genomic_DNA"/>
</dbReference>
<keyword evidence="2" id="KW-1185">Reference proteome</keyword>
<organism evidence="1 2">
    <name type="scientific">Piscinibacter sakaiensis</name>
    <name type="common">Ideonella sakaiensis</name>
    <dbReference type="NCBI Taxonomy" id="1547922"/>
    <lineage>
        <taxon>Bacteria</taxon>
        <taxon>Pseudomonadati</taxon>
        <taxon>Pseudomonadota</taxon>
        <taxon>Betaproteobacteria</taxon>
        <taxon>Burkholderiales</taxon>
        <taxon>Sphaerotilaceae</taxon>
        <taxon>Piscinibacter</taxon>
    </lineage>
</organism>
<dbReference type="Proteomes" id="UP000037660">
    <property type="component" value="Unassembled WGS sequence"/>
</dbReference>